<evidence type="ECO:0000259" key="10">
    <source>
        <dbReference type="Pfam" id="PF04413"/>
    </source>
</evidence>
<evidence type="ECO:0000256" key="8">
    <source>
        <dbReference type="PIRSR" id="PIRSR639901-2"/>
    </source>
</evidence>
<dbReference type="EC" id="2.4.99.12" evidence="2 9"/>
<evidence type="ECO:0000256" key="4">
    <source>
        <dbReference type="ARBA" id="ARBA00022679"/>
    </source>
</evidence>
<dbReference type="Gene3D" id="3.40.50.2000">
    <property type="entry name" value="Glycogen Phosphorylase B"/>
    <property type="match status" value="1"/>
</dbReference>
<dbReference type="PANTHER" id="PTHR42755:SF1">
    <property type="entry name" value="3-DEOXY-D-MANNO-OCTULOSONIC ACID TRANSFERASE, MITOCHONDRIAL-RELATED"/>
    <property type="match status" value="1"/>
</dbReference>
<reference evidence="12" key="2">
    <citation type="submission" date="2019-01" db="EMBL/GenBank/DDBJ databases">
        <title>Genome sequence of Desulfonema ishimotonii strain Tokyo 01.</title>
        <authorList>
            <person name="Fukui M."/>
        </authorList>
    </citation>
    <scope>NUCLEOTIDE SEQUENCE [LARGE SCALE GENOMIC DNA]</scope>
    <source>
        <strain evidence="12">Tokyo 01</strain>
    </source>
</reference>
<keyword evidence="9" id="KW-1003">Cell membrane</keyword>
<gene>
    <name evidence="11" type="ORF">DENIS_1011</name>
</gene>
<feature type="site" description="Transition state stabilizer" evidence="8">
    <location>
        <position position="139"/>
    </location>
</feature>
<name>A0A401FSX3_9BACT</name>
<keyword evidence="9" id="KW-0448">Lipopolysaccharide biosynthesis</keyword>
<dbReference type="Pfam" id="PF04413">
    <property type="entry name" value="Glycos_transf_N"/>
    <property type="match status" value="1"/>
</dbReference>
<keyword evidence="12" id="KW-1185">Reference proteome</keyword>
<dbReference type="InterPro" id="IPR007507">
    <property type="entry name" value="Glycos_transf_N"/>
</dbReference>
<evidence type="ECO:0000256" key="7">
    <source>
        <dbReference type="PIRSR" id="PIRSR639901-1"/>
    </source>
</evidence>
<keyword evidence="4 9" id="KW-0808">Transferase</keyword>
<dbReference type="InterPro" id="IPR039901">
    <property type="entry name" value="Kdotransferase"/>
</dbReference>
<dbReference type="GO" id="GO:0009244">
    <property type="term" value="P:lipopolysaccharide core region biosynthetic process"/>
    <property type="evidence" value="ECO:0007669"/>
    <property type="project" value="UniProtKB-UniRule"/>
</dbReference>
<dbReference type="Proteomes" id="UP000288096">
    <property type="component" value="Unassembled WGS sequence"/>
</dbReference>
<comment type="caution">
    <text evidence="11">The sequence shown here is derived from an EMBL/GenBank/DDBJ whole genome shotgun (WGS) entry which is preliminary data.</text>
</comment>
<dbReference type="AlphaFoldDB" id="A0A401FSX3"/>
<keyword evidence="9" id="KW-0472">Membrane</keyword>
<reference evidence="12" key="1">
    <citation type="submission" date="2017-11" db="EMBL/GenBank/DDBJ databases">
        <authorList>
            <person name="Watanabe M."/>
            <person name="Kojima H."/>
        </authorList>
    </citation>
    <scope>NUCLEOTIDE SEQUENCE [LARGE SCALE GENOMIC DNA]</scope>
    <source>
        <strain evidence="12">Tokyo 01</strain>
    </source>
</reference>
<dbReference type="UniPathway" id="UPA00958"/>
<feature type="site" description="Transition state stabilizer" evidence="8">
    <location>
        <position position="214"/>
    </location>
</feature>
<comment type="subcellular location">
    <subcellularLocation>
        <location evidence="9">Cell membrane</location>
    </subcellularLocation>
</comment>
<dbReference type="EMBL" id="BEXT01000001">
    <property type="protein sequence ID" value="GBC60069.1"/>
    <property type="molecule type" value="Genomic_DNA"/>
</dbReference>
<evidence type="ECO:0000256" key="5">
    <source>
        <dbReference type="ARBA" id="ARBA00031445"/>
    </source>
</evidence>
<evidence type="ECO:0000256" key="9">
    <source>
        <dbReference type="RuleBase" id="RU365103"/>
    </source>
</evidence>
<comment type="similarity">
    <text evidence="9">Belongs to the glycosyltransferase group 1 family.</text>
</comment>
<evidence type="ECO:0000313" key="12">
    <source>
        <dbReference type="Proteomes" id="UP000288096"/>
    </source>
</evidence>
<dbReference type="Gene3D" id="3.40.50.11720">
    <property type="entry name" value="3-Deoxy-D-manno-octulosonic-acid transferase, N-terminal domain"/>
    <property type="match status" value="1"/>
</dbReference>
<feature type="active site" description="Proton acceptor" evidence="7">
    <location>
        <position position="62"/>
    </location>
</feature>
<evidence type="ECO:0000256" key="3">
    <source>
        <dbReference type="ARBA" id="ARBA00019077"/>
    </source>
</evidence>
<sequence length="428" mass="47613">MSHPFSLSPPEHAALALYDLVWRMATPLLRRNARLSEGFEQRTLQQRLPAADLWIQAASAGESYLVSEILKTLRPPYPIRVLMTSNTRQGVEILQRVATENASRDRYAGVAVAYFPFDRPGLMKKAVEQVRPRLMVLAETEIWPGLLTALRRFGSRTVLVNGRMSPGSLRGYSLWPALLRKLGPDRVLAVSPDDAGRFGQLFGRERVSVMSNIKFDRIRPGEAASDRYRALKRLLPDAPFLVLGSVRHDEAGPVEKMLCRIRQACPQAVTGLFPRHLHRTAYWKARLDAHGIPWVLRSHLSKPVTAGSVILWDTFGELASVYRLAGAAFVGGSLGTFGCQNFLEPLTCGLMPVIGPCRNHFEWVGTEIFDRGLVRMGEDWQAVSALLTADLENPRPRRAVLAAVKKYLSARQGGTVRACELIEGALCK</sequence>
<accession>A0A401FSX3</accession>
<evidence type="ECO:0000256" key="1">
    <source>
        <dbReference type="ARBA" id="ARBA00004713"/>
    </source>
</evidence>
<evidence type="ECO:0000256" key="6">
    <source>
        <dbReference type="ARBA" id="ARBA00049183"/>
    </source>
</evidence>
<dbReference type="PANTHER" id="PTHR42755">
    <property type="entry name" value="3-DEOXY-MANNO-OCTULOSONATE CYTIDYLYLTRANSFERASE"/>
    <property type="match status" value="1"/>
</dbReference>
<comment type="pathway">
    <text evidence="1 9">Bacterial outer membrane biogenesis; LPS core biosynthesis.</text>
</comment>
<dbReference type="GO" id="GO:0043842">
    <property type="term" value="F:Kdo transferase activity"/>
    <property type="evidence" value="ECO:0007669"/>
    <property type="project" value="UniProtKB-EC"/>
</dbReference>
<comment type="function">
    <text evidence="9">Involved in lipopolysaccharide (LPS) biosynthesis. Catalyzes the transfer of 3-deoxy-D-manno-octulosonate (Kdo) residue(s) from CMP-Kdo to lipid IV(A), the tetraacyldisaccharide-1,4'-bisphosphate precursor of lipid A.</text>
</comment>
<feature type="domain" description="3-deoxy-D-manno-octulosonic-acid transferase N-terminal" evidence="10">
    <location>
        <begin position="47"/>
        <end position="216"/>
    </location>
</feature>
<evidence type="ECO:0000256" key="2">
    <source>
        <dbReference type="ARBA" id="ARBA00012621"/>
    </source>
</evidence>
<dbReference type="InterPro" id="IPR038107">
    <property type="entry name" value="Glycos_transf_N_sf"/>
</dbReference>
<comment type="catalytic activity">
    <reaction evidence="6 9">
        <text>lipid IVA (E. coli) + CMP-3-deoxy-beta-D-manno-octulosonate = alpha-Kdo-(2-&gt;6)-lipid IVA (E. coli) + CMP + H(+)</text>
        <dbReference type="Rhea" id="RHEA:28066"/>
        <dbReference type="ChEBI" id="CHEBI:15378"/>
        <dbReference type="ChEBI" id="CHEBI:58603"/>
        <dbReference type="ChEBI" id="CHEBI:60364"/>
        <dbReference type="ChEBI" id="CHEBI:60377"/>
        <dbReference type="ChEBI" id="CHEBI:85987"/>
        <dbReference type="EC" id="2.4.99.12"/>
    </reaction>
</comment>
<protein>
    <recommendedName>
        <fullName evidence="3 9">3-deoxy-D-manno-octulosonic acid transferase</fullName>
        <shortName evidence="9">Kdo transferase</shortName>
        <ecNumber evidence="2 9">2.4.99.12</ecNumber>
    </recommendedName>
    <alternativeName>
        <fullName evidence="5 9">Lipid IV(A) 3-deoxy-D-manno-octulosonic acid transferase</fullName>
    </alternativeName>
</protein>
<dbReference type="GO" id="GO:0005886">
    <property type="term" value="C:plasma membrane"/>
    <property type="evidence" value="ECO:0007669"/>
    <property type="project" value="UniProtKB-SubCell"/>
</dbReference>
<evidence type="ECO:0000313" key="11">
    <source>
        <dbReference type="EMBL" id="GBC60069.1"/>
    </source>
</evidence>
<dbReference type="GO" id="GO:0009245">
    <property type="term" value="P:lipid A biosynthetic process"/>
    <property type="evidence" value="ECO:0007669"/>
    <property type="project" value="TreeGrafter"/>
</dbReference>
<proteinExistence type="inferred from homology"/>
<organism evidence="11 12">
    <name type="scientific">Desulfonema ishimotonii</name>
    <dbReference type="NCBI Taxonomy" id="45657"/>
    <lineage>
        <taxon>Bacteria</taxon>
        <taxon>Pseudomonadati</taxon>
        <taxon>Thermodesulfobacteriota</taxon>
        <taxon>Desulfobacteria</taxon>
        <taxon>Desulfobacterales</taxon>
        <taxon>Desulfococcaceae</taxon>
        <taxon>Desulfonema</taxon>
    </lineage>
</organism>